<feature type="transmembrane region" description="Helical" evidence="1">
    <location>
        <begin position="366"/>
        <end position="389"/>
    </location>
</feature>
<keyword evidence="1" id="KW-0472">Membrane</keyword>
<comment type="caution">
    <text evidence="3">The sequence shown here is derived from an EMBL/GenBank/DDBJ whole genome shotgun (WGS) entry which is preliminary data.</text>
</comment>
<accession>A0A267DPN1</accession>
<gene>
    <name evidence="3" type="ORF">BOX15_Mlig027920g1</name>
</gene>
<evidence type="ECO:0008006" key="5">
    <source>
        <dbReference type="Google" id="ProtNLM"/>
    </source>
</evidence>
<evidence type="ECO:0000313" key="4">
    <source>
        <dbReference type="Proteomes" id="UP000215902"/>
    </source>
</evidence>
<dbReference type="EMBL" id="NIVC01003476">
    <property type="protein sequence ID" value="PAA51251.1"/>
    <property type="molecule type" value="Genomic_DNA"/>
</dbReference>
<feature type="non-terminal residue" evidence="3">
    <location>
        <position position="1"/>
    </location>
</feature>
<evidence type="ECO:0000256" key="1">
    <source>
        <dbReference type="SAM" id="Phobius"/>
    </source>
</evidence>
<organism evidence="3 4">
    <name type="scientific">Macrostomum lignano</name>
    <dbReference type="NCBI Taxonomy" id="282301"/>
    <lineage>
        <taxon>Eukaryota</taxon>
        <taxon>Metazoa</taxon>
        <taxon>Spiralia</taxon>
        <taxon>Lophotrochozoa</taxon>
        <taxon>Platyhelminthes</taxon>
        <taxon>Rhabditophora</taxon>
        <taxon>Macrostomorpha</taxon>
        <taxon>Macrostomida</taxon>
        <taxon>Macrostomidae</taxon>
        <taxon>Macrostomum</taxon>
    </lineage>
</organism>
<keyword evidence="4" id="KW-1185">Reference proteome</keyword>
<dbReference type="Proteomes" id="UP000215902">
    <property type="component" value="Unassembled WGS sequence"/>
</dbReference>
<proteinExistence type="predicted"/>
<keyword evidence="1" id="KW-0812">Transmembrane</keyword>
<protein>
    <recommendedName>
        <fullName evidence="5">C-type lectin domain-containing protein</fullName>
    </recommendedName>
</protein>
<dbReference type="SUPFAM" id="SSF56436">
    <property type="entry name" value="C-type lectin-like"/>
    <property type="match status" value="1"/>
</dbReference>
<keyword evidence="1" id="KW-1133">Transmembrane helix</keyword>
<evidence type="ECO:0000313" key="3">
    <source>
        <dbReference type="EMBL" id="PAA51251.1"/>
    </source>
</evidence>
<keyword evidence="2" id="KW-0732">Signal</keyword>
<sequence>ATSAMKLRTIGPIATCILLLTGTHGSSGNSNTTKCSSVGSAVANCYCSRGSRVVEISPRDAIVEISTRYNDSNQPLPSGTNCKFVIPGRAHLRYLITVLEAHVADDATYLEVTDGNRTLLHDVNLHFSRRMAISSGGSISVNFWMGWNRRPGSGGGGYRIRMERFRSHHCPPNWTKAAWSAEQKFCISPSSADFLGLVANATAVADYVTAQDICNRMRANLLMPPKSQLKSRLGDLQKLLNYKDLVWIGLMSNSSAAPGKNLYWLDNSQEQPQQDPDFLTCRSGYTWSAGSACQSGELFGLLRPTPSAYLLLDRPNEQHYFACSAPIGGTDDFYPVWLEQSLFKVQGDPASKSSGSEFKQFFSDNFSIIVSALMLALVVMVSFGLAMIYRPRIHSGIPTGEPVRPVQHPPEEVPLIDNEEVENLADEELSINNESAGNVIDANQIVDIHNTVSDHTCAIQ</sequence>
<reference evidence="3 4" key="1">
    <citation type="submission" date="2017-06" db="EMBL/GenBank/DDBJ databases">
        <title>A platform for efficient transgenesis in Macrostomum lignano, a flatworm model organism for stem cell research.</title>
        <authorList>
            <person name="Berezikov E."/>
        </authorList>
    </citation>
    <scope>NUCLEOTIDE SEQUENCE [LARGE SCALE GENOMIC DNA]</scope>
    <source>
        <strain evidence="3">DV1</strain>
        <tissue evidence="3">Whole organism</tissue>
    </source>
</reference>
<feature type="signal peptide" evidence="2">
    <location>
        <begin position="1"/>
        <end position="28"/>
    </location>
</feature>
<evidence type="ECO:0000256" key="2">
    <source>
        <dbReference type="SAM" id="SignalP"/>
    </source>
</evidence>
<dbReference type="AlphaFoldDB" id="A0A267DPN1"/>
<dbReference type="InterPro" id="IPR016187">
    <property type="entry name" value="CTDL_fold"/>
</dbReference>
<feature type="chain" id="PRO_5012605337" description="C-type lectin domain-containing protein" evidence="2">
    <location>
        <begin position="29"/>
        <end position="460"/>
    </location>
</feature>
<name>A0A267DPN1_9PLAT</name>